<keyword evidence="3" id="KW-1185">Reference proteome</keyword>
<reference evidence="2 3" key="1">
    <citation type="submission" date="2020-02" db="EMBL/GenBank/DDBJ databases">
        <title>Comparative genomics of the hypocrealean fungal genus Beauvera.</title>
        <authorList>
            <person name="Showalter D.N."/>
            <person name="Bushley K.E."/>
            <person name="Rehner S.A."/>
        </authorList>
    </citation>
    <scope>NUCLEOTIDE SEQUENCE [LARGE SCALE GENOMIC DNA]</scope>
    <source>
        <strain evidence="2 3">ARSEF4384</strain>
    </source>
</reference>
<organism evidence="2 3">
    <name type="scientific">Beauveria asiatica</name>
    <dbReference type="NCBI Taxonomy" id="1069075"/>
    <lineage>
        <taxon>Eukaryota</taxon>
        <taxon>Fungi</taxon>
        <taxon>Dikarya</taxon>
        <taxon>Ascomycota</taxon>
        <taxon>Pezizomycotina</taxon>
        <taxon>Sordariomycetes</taxon>
        <taxon>Hypocreomycetidae</taxon>
        <taxon>Hypocreales</taxon>
        <taxon>Cordycipitaceae</taxon>
        <taxon>Beauveria</taxon>
    </lineage>
</organism>
<proteinExistence type="predicted"/>
<name>A0AAW0RTD1_9HYPO</name>
<comment type="caution">
    <text evidence="2">The sequence shown here is derived from an EMBL/GenBank/DDBJ whole genome shotgun (WGS) entry which is preliminary data.</text>
</comment>
<dbReference type="Proteomes" id="UP001397290">
    <property type="component" value="Unassembled WGS sequence"/>
</dbReference>
<keyword evidence="1" id="KW-0472">Membrane</keyword>
<protein>
    <submittedName>
        <fullName evidence="2">Uncharacterized protein</fullName>
    </submittedName>
</protein>
<evidence type="ECO:0000313" key="2">
    <source>
        <dbReference type="EMBL" id="KAK8145228.1"/>
    </source>
</evidence>
<evidence type="ECO:0000313" key="3">
    <source>
        <dbReference type="Proteomes" id="UP001397290"/>
    </source>
</evidence>
<evidence type="ECO:0000256" key="1">
    <source>
        <dbReference type="SAM" id="Phobius"/>
    </source>
</evidence>
<gene>
    <name evidence="2" type="ORF">G3M48_004768</name>
</gene>
<dbReference type="AlphaFoldDB" id="A0AAW0RTD1"/>
<dbReference type="EMBL" id="JAAHCF010000310">
    <property type="protein sequence ID" value="KAK8145228.1"/>
    <property type="molecule type" value="Genomic_DNA"/>
</dbReference>
<keyword evidence="1" id="KW-0812">Transmembrane</keyword>
<sequence length="71" mass="7670">MSSSLVAVSRPGRCHYAAMLLTLAPGLLLIIFGTVIIVRAASLLSRYYMLPSFAHDHAAAAAANRDIRWIS</sequence>
<feature type="transmembrane region" description="Helical" evidence="1">
    <location>
        <begin position="16"/>
        <end position="38"/>
    </location>
</feature>
<keyword evidence="1" id="KW-1133">Transmembrane helix</keyword>
<accession>A0AAW0RTD1</accession>